<comment type="caution">
    <text evidence="1">The sequence shown here is derived from an EMBL/GenBank/DDBJ whole genome shotgun (WGS) entry which is preliminary data.</text>
</comment>
<protein>
    <submittedName>
        <fullName evidence="1">Uncharacterized protein</fullName>
    </submittedName>
</protein>
<dbReference type="Proteomes" id="UP001592531">
    <property type="component" value="Unassembled WGS sequence"/>
</dbReference>
<reference evidence="1 2" key="1">
    <citation type="submission" date="2024-09" db="EMBL/GenBank/DDBJ databases">
        <authorList>
            <person name="Lee S.D."/>
        </authorList>
    </citation>
    <scope>NUCLEOTIDE SEQUENCE [LARGE SCALE GENOMIC DNA]</scope>
    <source>
        <strain evidence="1 2">N8-3</strain>
    </source>
</reference>
<evidence type="ECO:0000313" key="1">
    <source>
        <dbReference type="EMBL" id="MFC1418784.1"/>
    </source>
</evidence>
<dbReference type="EMBL" id="JBHFAB010000013">
    <property type="protein sequence ID" value="MFC1418784.1"/>
    <property type="molecule type" value="Genomic_DNA"/>
</dbReference>
<proteinExistence type="predicted"/>
<evidence type="ECO:0000313" key="2">
    <source>
        <dbReference type="Proteomes" id="UP001592531"/>
    </source>
</evidence>
<name>A0ABV6VYE9_9ACTN</name>
<gene>
    <name evidence="1" type="ORF">ACEZDE_19405</name>
</gene>
<keyword evidence="2" id="KW-1185">Reference proteome</keyword>
<dbReference type="RefSeq" id="WP_380537580.1">
    <property type="nucleotide sequence ID" value="NZ_JBHFAB010000013.1"/>
</dbReference>
<organism evidence="1 2">
    <name type="scientific">Streptacidiphilus cavernicola</name>
    <dbReference type="NCBI Taxonomy" id="3342716"/>
    <lineage>
        <taxon>Bacteria</taxon>
        <taxon>Bacillati</taxon>
        <taxon>Actinomycetota</taxon>
        <taxon>Actinomycetes</taxon>
        <taxon>Kitasatosporales</taxon>
        <taxon>Streptomycetaceae</taxon>
        <taxon>Streptacidiphilus</taxon>
    </lineage>
</organism>
<accession>A0ABV6VYE9</accession>
<sequence>MAKYRSGPQPRIACPGGCEREVAAREVIGAIGMGAIVDHKSVPGRHELTLCPGTGRVVELPAERAHQHPIPRLMHQLRLLLPEQINIFDAAEN</sequence>